<comment type="caution">
    <text evidence="2">The sequence shown here is derived from an EMBL/GenBank/DDBJ whole genome shotgun (WGS) entry which is preliminary data.</text>
</comment>
<sequence>MEVVENSKKNANDRSTRPARQKQQETKTDPTINENQKVQQMTLNRNNKKLQLPTPCQKKCKSVDSKPKQQDNPAETFIQDKLNNESANDEISKEFTGQNDSDNDGLNNEYTGQNEIHDDELTTGSVSKKTSFTTLEKDVAENKKTILEKLNMIMNEKRNKFLALQRKFKVARQTVLKANIKGKDVENIKCFVCKTLFQFGNYMCEHGRSFTYPHASVCKECGRIFQTLHF</sequence>
<evidence type="ECO:0000313" key="2">
    <source>
        <dbReference type="EMBL" id="CAG2207813.1"/>
    </source>
</evidence>
<dbReference type="OrthoDB" id="8922241at2759"/>
<evidence type="ECO:0000256" key="1">
    <source>
        <dbReference type="SAM" id="MobiDB-lite"/>
    </source>
</evidence>
<keyword evidence="3" id="KW-1185">Reference proteome</keyword>
<dbReference type="EMBL" id="CAJPWZ010001093">
    <property type="protein sequence ID" value="CAG2207813.1"/>
    <property type="molecule type" value="Genomic_DNA"/>
</dbReference>
<reference evidence="2" key="1">
    <citation type="submission" date="2021-03" db="EMBL/GenBank/DDBJ databases">
        <authorList>
            <person name="Bekaert M."/>
        </authorList>
    </citation>
    <scope>NUCLEOTIDE SEQUENCE</scope>
</reference>
<dbReference type="AlphaFoldDB" id="A0A8S3RET7"/>
<proteinExistence type="predicted"/>
<accession>A0A8S3RET7</accession>
<feature type="region of interest" description="Disordered" evidence="1">
    <location>
        <begin position="1"/>
        <end position="123"/>
    </location>
</feature>
<protein>
    <submittedName>
        <fullName evidence="2">KRAB</fullName>
    </submittedName>
</protein>
<feature type="compositionally biased region" description="Polar residues" evidence="1">
    <location>
        <begin position="29"/>
        <end position="45"/>
    </location>
</feature>
<dbReference type="Proteomes" id="UP000683360">
    <property type="component" value="Unassembled WGS sequence"/>
</dbReference>
<feature type="compositionally biased region" description="Basic and acidic residues" evidence="1">
    <location>
        <begin position="1"/>
        <end position="28"/>
    </location>
</feature>
<organism evidence="2 3">
    <name type="scientific">Mytilus edulis</name>
    <name type="common">Blue mussel</name>
    <dbReference type="NCBI Taxonomy" id="6550"/>
    <lineage>
        <taxon>Eukaryota</taxon>
        <taxon>Metazoa</taxon>
        <taxon>Spiralia</taxon>
        <taxon>Lophotrochozoa</taxon>
        <taxon>Mollusca</taxon>
        <taxon>Bivalvia</taxon>
        <taxon>Autobranchia</taxon>
        <taxon>Pteriomorphia</taxon>
        <taxon>Mytilida</taxon>
        <taxon>Mytiloidea</taxon>
        <taxon>Mytilidae</taxon>
        <taxon>Mytilinae</taxon>
        <taxon>Mytilus</taxon>
    </lineage>
</organism>
<evidence type="ECO:0000313" key="3">
    <source>
        <dbReference type="Proteomes" id="UP000683360"/>
    </source>
</evidence>
<feature type="compositionally biased region" description="Polar residues" evidence="1">
    <location>
        <begin position="95"/>
        <end position="114"/>
    </location>
</feature>
<name>A0A8S3RET7_MYTED</name>
<gene>
    <name evidence="2" type="ORF">MEDL_22066</name>
</gene>